<dbReference type="AlphaFoldDB" id="A0A914BV63"/>
<keyword evidence="1" id="KW-1015">Disulfide bond</keyword>
<reference evidence="4" key="1">
    <citation type="submission" date="2022-11" db="UniProtKB">
        <authorList>
            <consortium name="WormBaseParasite"/>
        </authorList>
    </citation>
    <scope>IDENTIFICATION</scope>
</reference>
<dbReference type="PROSITE" id="PS50026">
    <property type="entry name" value="EGF_3"/>
    <property type="match status" value="1"/>
</dbReference>
<name>A0A914BV63_9BILA</name>
<dbReference type="PROSITE" id="PS01186">
    <property type="entry name" value="EGF_2"/>
    <property type="match status" value="1"/>
</dbReference>
<organism evidence="3 4">
    <name type="scientific">Acrobeloides nanus</name>
    <dbReference type="NCBI Taxonomy" id="290746"/>
    <lineage>
        <taxon>Eukaryota</taxon>
        <taxon>Metazoa</taxon>
        <taxon>Ecdysozoa</taxon>
        <taxon>Nematoda</taxon>
        <taxon>Chromadorea</taxon>
        <taxon>Rhabditida</taxon>
        <taxon>Tylenchina</taxon>
        <taxon>Cephalobomorpha</taxon>
        <taxon>Cephaloboidea</taxon>
        <taxon>Cephalobidae</taxon>
        <taxon>Acrobeloides</taxon>
    </lineage>
</organism>
<evidence type="ECO:0000313" key="3">
    <source>
        <dbReference type="Proteomes" id="UP000887540"/>
    </source>
</evidence>
<evidence type="ECO:0000313" key="4">
    <source>
        <dbReference type="WBParaSite" id="ACRNAN_Path_1066.g4088.t1"/>
    </source>
</evidence>
<dbReference type="Proteomes" id="UP000887540">
    <property type="component" value="Unplaced"/>
</dbReference>
<evidence type="ECO:0000256" key="1">
    <source>
        <dbReference type="PROSITE-ProRule" id="PRU00076"/>
    </source>
</evidence>
<feature type="domain" description="EGF-like" evidence="2">
    <location>
        <begin position="873"/>
        <end position="909"/>
    </location>
</feature>
<feature type="disulfide bond" evidence="1">
    <location>
        <begin position="899"/>
        <end position="908"/>
    </location>
</feature>
<dbReference type="WBParaSite" id="ACRNAN_Path_1066.g4088.t1">
    <property type="protein sequence ID" value="ACRNAN_Path_1066.g4088.t1"/>
    <property type="gene ID" value="ACRNAN_Path_1066.g4088"/>
</dbReference>
<accession>A0A914BV63</accession>
<proteinExistence type="predicted"/>
<comment type="caution">
    <text evidence="1">Lacks conserved residue(s) required for the propagation of feature annotation.</text>
</comment>
<protein>
    <submittedName>
        <fullName evidence="4">EGF-like domain-containing protein</fullName>
    </submittedName>
</protein>
<dbReference type="PROSITE" id="PS00022">
    <property type="entry name" value="EGF_1"/>
    <property type="match status" value="1"/>
</dbReference>
<keyword evidence="1" id="KW-0245">EGF-like domain</keyword>
<dbReference type="InterPro" id="IPR000742">
    <property type="entry name" value="EGF"/>
</dbReference>
<sequence length="1235" mass="136556">MIMNEPNEPLQRTSINVFTQFPADPEDGHGSYELLEQRAIAFGVAINFYFGDEPYLVGCFNSDSKSKDEISRMRELAFVTGGFFIVYQGDTTGNVIPSLLPIQTNPQLYYYDSRPDCSQGLNVSLPLGGNSFQNTNGFRVIVSVSNGSSSQDFDQASLTAKCHIGGLDSISWLASSSEPGVKIFNLTTLFVDPCPIQLAPIHGASCSIQIYHNGHPDNRNSDNSGLQVYTTYTDSPDVDSSYINMAVGAALYSRVHIQSDETESYTNFNVTEISFHSSNGTSSTNGQAYHPHSTFEFVTNNTFTCQLSTLAFPRYWLNVKFTANNYGTPVDVIRTVPVKCYSKNLDPGMSTAVPTNIPSATTTMVEEVTTTKEVPTTQTASTTITTDSCIAQSSNAKPVIVVGWSRQINTAIAKNFVFGLSSSNLTGVYQKYGLLPINQVIGNSFPCSRAVQFYSSSSLFISGLVALVNSINGNSCGTPTTDNFIDLVQNHDTDLPQGSILTFLVDDTDLFPDSNLTENIITIQRFATTKRYHINFIVDNSYSSFYSSSTYDFYQTLATLTDGHFIRMDTNQDITQVTMDLFSTYFTNRLVLSRELYTPNYDVYAVLGTVDLTSGDQTLYLTASVNDISSLLWLTYEVTSLKTNKTVANTTGTVTFGLPMSLYYTQLVNETVPGNDIYQITITKLVGHSSVSVFRVWQKVPDPDLFAMNIKYLNSNAANYQPPLDQGPDEKSGVISQLDVFDNSIAPNLNIELEIYDCNGNLITNCLTNEWQECILDGDTQTTRLTNNDKCANSYIFSPFFCKAQPQTCLLNTFNYYNVKYKAVNLYTNATYQIHSRFLCPNVNITTTDCKNGDKKVIDNKCDCSKSDPPFWRGPTCQIQDCSGNGDLIYNGTVFYCNCSHGFNGQSCEQGYCVETNTEAGALDNFYRTLTIGLVFNSNDEFTSVQSYTINTLKAISNPSNIWQYHLFIGCAGFVQSIYLGSSFDNLNSSLNSIDSTILAKCFIQNQTDLTPLVEFGLRPLGREIRGLFWLSSGNSLNIYVDQPDSSSLESFYRTIYGYRQELYITSFFNSNNAINVNNTTGYESTAYATRATGGQRFDIPIDQIVICYSDWLSLIISTPTSINYYLSSNKTETIPGIYVEANAYVFVSGLQSIDVAVTPAMPFICPSSNSNQFTGWINLTTSQSYELTATVSSGPLNLPYAVVVRVPSSAYDISTIFVDKLNEDRPKALPLVNA</sequence>
<evidence type="ECO:0000259" key="2">
    <source>
        <dbReference type="PROSITE" id="PS50026"/>
    </source>
</evidence>
<keyword evidence="3" id="KW-1185">Reference proteome</keyword>